<feature type="compositionally biased region" description="Polar residues" evidence="1">
    <location>
        <begin position="36"/>
        <end position="45"/>
    </location>
</feature>
<reference evidence="2 3" key="1">
    <citation type="submission" date="2020-11" db="EMBL/GenBank/DDBJ databases">
        <authorList>
            <person name="Wallbank WR R."/>
            <person name="Pardo Diaz C."/>
            <person name="Kozak K."/>
            <person name="Martin S."/>
            <person name="Jiggins C."/>
            <person name="Moest M."/>
            <person name="Warren A I."/>
            <person name="Generalovic N T."/>
            <person name="Byers J.R.P. K."/>
            <person name="Montejo-Kovacevich G."/>
            <person name="Yen C E."/>
        </authorList>
    </citation>
    <scope>NUCLEOTIDE SEQUENCE [LARGE SCALE GENOMIC DNA]</scope>
</reference>
<name>A0A7R8UCK1_HERIL</name>
<evidence type="ECO:0000256" key="1">
    <source>
        <dbReference type="SAM" id="MobiDB-lite"/>
    </source>
</evidence>
<dbReference type="Proteomes" id="UP000594454">
    <property type="component" value="Chromosome 1"/>
</dbReference>
<feature type="region of interest" description="Disordered" evidence="1">
    <location>
        <begin position="33"/>
        <end position="97"/>
    </location>
</feature>
<gene>
    <name evidence="2" type="ORF">HERILL_LOCUS1485</name>
</gene>
<dbReference type="AlphaFoldDB" id="A0A7R8UCK1"/>
<proteinExistence type="predicted"/>
<accession>A0A7R8UCK1</accession>
<sequence>MAFLQVLSNILGNFATFAHLLFEELRTLKEEKKQIKYSTGSQPSRQKGGGQREVVPVAAPSSMKTATAAKTNLVSPGAVQEKQDTASHKAVTNSKLH</sequence>
<feature type="compositionally biased region" description="Polar residues" evidence="1">
    <location>
        <begin position="62"/>
        <end position="74"/>
    </location>
</feature>
<organism evidence="2 3">
    <name type="scientific">Hermetia illucens</name>
    <name type="common">Black soldier fly</name>
    <dbReference type="NCBI Taxonomy" id="343691"/>
    <lineage>
        <taxon>Eukaryota</taxon>
        <taxon>Metazoa</taxon>
        <taxon>Ecdysozoa</taxon>
        <taxon>Arthropoda</taxon>
        <taxon>Hexapoda</taxon>
        <taxon>Insecta</taxon>
        <taxon>Pterygota</taxon>
        <taxon>Neoptera</taxon>
        <taxon>Endopterygota</taxon>
        <taxon>Diptera</taxon>
        <taxon>Brachycera</taxon>
        <taxon>Stratiomyomorpha</taxon>
        <taxon>Stratiomyidae</taxon>
        <taxon>Hermetiinae</taxon>
        <taxon>Hermetia</taxon>
    </lineage>
</organism>
<evidence type="ECO:0000313" key="3">
    <source>
        <dbReference type="Proteomes" id="UP000594454"/>
    </source>
</evidence>
<evidence type="ECO:0000313" key="2">
    <source>
        <dbReference type="EMBL" id="CAD7078203.1"/>
    </source>
</evidence>
<dbReference type="InParanoid" id="A0A7R8UCK1"/>
<dbReference type="EMBL" id="LR899009">
    <property type="protein sequence ID" value="CAD7078203.1"/>
    <property type="molecule type" value="Genomic_DNA"/>
</dbReference>
<protein>
    <submittedName>
        <fullName evidence="2">Uncharacterized protein</fullName>
    </submittedName>
</protein>
<keyword evidence="3" id="KW-1185">Reference proteome</keyword>